<keyword evidence="2" id="KW-1185">Reference proteome</keyword>
<dbReference type="Pfam" id="PF06249">
    <property type="entry name" value="EutQ"/>
    <property type="match status" value="1"/>
</dbReference>
<sequence length="150" mass="16710">MADVNRTELESLVRKILLEELLAKKGAKQVGKSGVASIALPSLDVRPEDRLDTGNPTDKVYTRDLLDLKESPRLGLGLMTMEDTTFPWHLDYDEVDYVIEGQLDIVVGDEVLSAGPGEILFIPKGSDIKFSVKGKARFIYVTYPADWQNQ</sequence>
<evidence type="ECO:0000313" key="2">
    <source>
        <dbReference type="Proteomes" id="UP000660801"/>
    </source>
</evidence>
<dbReference type="SUPFAM" id="SSF51182">
    <property type="entry name" value="RmlC-like cupins"/>
    <property type="match status" value="1"/>
</dbReference>
<proteinExistence type="predicted"/>
<protein>
    <submittedName>
        <fullName evidence="1">Ethanolamine utilization protein EutQ</fullName>
    </submittedName>
</protein>
<dbReference type="PANTHER" id="PTHR36169:SF1">
    <property type="entry name" value="ACETATE KINASE EUTQ"/>
    <property type="match status" value="1"/>
</dbReference>
<name>A0A917EF48_9STRE</name>
<gene>
    <name evidence="1" type="primary">eutQ</name>
    <name evidence="1" type="ORF">GCM10011510_13090</name>
</gene>
<dbReference type="InterPro" id="IPR014710">
    <property type="entry name" value="RmlC-like_jellyroll"/>
</dbReference>
<dbReference type="CDD" id="cd02228">
    <property type="entry name" value="cupin_EutQ"/>
    <property type="match status" value="1"/>
</dbReference>
<dbReference type="AlphaFoldDB" id="A0A917EF48"/>
<dbReference type="EMBL" id="BMJN01000021">
    <property type="protein sequence ID" value="GGE33122.1"/>
    <property type="molecule type" value="Genomic_DNA"/>
</dbReference>
<organism evidence="1 2">
    <name type="scientific">Streptococcus himalayensis</name>
    <dbReference type="NCBI Taxonomy" id="1888195"/>
    <lineage>
        <taxon>Bacteria</taxon>
        <taxon>Bacillati</taxon>
        <taxon>Bacillota</taxon>
        <taxon>Bacilli</taxon>
        <taxon>Lactobacillales</taxon>
        <taxon>Streptococcaceae</taxon>
        <taxon>Streptococcus</taxon>
    </lineage>
</organism>
<dbReference type="Gene3D" id="2.60.120.10">
    <property type="entry name" value="Jelly Rolls"/>
    <property type="match status" value="1"/>
</dbReference>
<evidence type="ECO:0000313" key="1">
    <source>
        <dbReference type="EMBL" id="GGE33122.1"/>
    </source>
</evidence>
<reference evidence="1" key="2">
    <citation type="submission" date="2020-09" db="EMBL/GenBank/DDBJ databases">
        <authorList>
            <person name="Sun Q."/>
            <person name="Zhou Y."/>
        </authorList>
    </citation>
    <scope>NUCLEOTIDE SEQUENCE</scope>
    <source>
        <strain evidence="1">CGMCC 1.15533</strain>
    </source>
</reference>
<dbReference type="InterPro" id="IPR011051">
    <property type="entry name" value="RmlC_Cupin_sf"/>
</dbReference>
<dbReference type="PANTHER" id="PTHR36169">
    <property type="entry name" value="ETHANOLAMINE UTILIZATION PROTEIN EUTQ"/>
    <property type="match status" value="1"/>
</dbReference>
<accession>A0A917EF48</accession>
<dbReference type="Proteomes" id="UP000660801">
    <property type="component" value="Unassembled WGS sequence"/>
</dbReference>
<dbReference type="RefSeq" id="WP_068992911.1">
    <property type="nucleotide sequence ID" value="NZ_BMJN01000021.1"/>
</dbReference>
<comment type="caution">
    <text evidence="1">The sequence shown here is derived from an EMBL/GenBank/DDBJ whole genome shotgun (WGS) entry which is preliminary data.</text>
</comment>
<dbReference type="OrthoDB" id="3828611at2"/>
<dbReference type="InterPro" id="IPR010424">
    <property type="entry name" value="EutQ"/>
</dbReference>
<reference evidence="1" key="1">
    <citation type="journal article" date="2014" name="Int. J. Syst. Evol. Microbiol.">
        <title>Complete genome sequence of Corynebacterium casei LMG S-19264T (=DSM 44701T), isolated from a smear-ripened cheese.</title>
        <authorList>
            <consortium name="US DOE Joint Genome Institute (JGI-PGF)"/>
            <person name="Walter F."/>
            <person name="Albersmeier A."/>
            <person name="Kalinowski J."/>
            <person name="Ruckert C."/>
        </authorList>
    </citation>
    <scope>NUCLEOTIDE SEQUENCE</scope>
    <source>
        <strain evidence="1">CGMCC 1.15533</strain>
    </source>
</reference>